<dbReference type="InterPro" id="IPR011152">
    <property type="entry name" value="Pesterase_MJ0912"/>
</dbReference>
<dbReference type="Proteomes" id="UP000326354">
    <property type="component" value="Chromosome"/>
</dbReference>
<dbReference type="KEGG" id="uam:UABAM_01415"/>
<dbReference type="AlphaFoldDB" id="A0A5S9IM27"/>
<dbReference type="GO" id="GO:0016791">
    <property type="term" value="F:phosphatase activity"/>
    <property type="evidence" value="ECO:0007669"/>
    <property type="project" value="TreeGrafter"/>
</dbReference>
<dbReference type="GO" id="GO:0005737">
    <property type="term" value="C:cytoplasm"/>
    <property type="evidence" value="ECO:0007669"/>
    <property type="project" value="TreeGrafter"/>
</dbReference>
<dbReference type="Gene3D" id="3.60.21.10">
    <property type="match status" value="1"/>
</dbReference>
<dbReference type="PANTHER" id="PTHR42850:SF2">
    <property type="entry name" value="BLL5683 PROTEIN"/>
    <property type="match status" value="1"/>
</dbReference>
<proteinExistence type="predicted"/>
<keyword evidence="2" id="KW-1185">Reference proteome</keyword>
<dbReference type="PANTHER" id="PTHR42850">
    <property type="entry name" value="METALLOPHOSPHOESTERASE"/>
    <property type="match status" value="1"/>
</dbReference>
<organism evidence="1 2">
    <name type="scientific">Uabimicrobium amorphum</name>
    <dbReference type="NCBI Taxonomy" id="2596890"/>
    <lineage>
        <taxon>Bacteria</taxon>
        <taxon>Pseudomonadati</taxon>
        <taxon>Planctomycetota</taxon>
        <taxon>Candidatus Uabimicrobiia</taxon>
        <taxon>Candidatus Uabimicrobiales</taxon>
        <taxon>Candidatus Uabimicrobiaceae</taxon>
        <taxon>Candidatus Uabimicrobium</taxon>
    </lineage>
</organism>
<dbReference type="SUPFAM" id="SSF56300">
    <property type="entry name" value="Metallo-dependent phosphatases"/>
    <property type="match status" value="1"/>
</dbReference>
<gene>
    <name evidence="1" type="ORF">UABAM_01415</name>
</gene>
<dbReference type="InterPro" id="IPR029052">
    <property type="entry name" value="Metallo-depent_PP-like"/>
</dbReference>
<name>A0A5S9IM27_UABAM</name>
<reference evidence="1 2" key="1">
    <citation type="submission" date="2019-08" db="EMBL/GenBank/DDBJ databases">
        <title>Complete genome sequence of Candidatus Uab amorphum.</title>
        <authorList>
            <person name="Shiratori T."/>
            <person name="Suzuki S."/>
            <person name="Kakizawa Y."/>
            <person name="Ishida K."/>
        </authorList>
    </citation>
    <scope>NUCLEOTIDE SEQUENCE [LARGE SCALE GENOMIC DNA]</scope>
    <source>
        <strain evidence="1 2">SRT547</strain>
    </source>
</reference>
<dbReference type="PIRSF" id="PIRSF000883">
    <property type="entry name" value="Pesterase_MJ0912"/>
    <property type="match status" value="1"/>
</dbReference>
<sequence>MRYGICSNICGNLEAFHAVIETFQQHHVTEYICLGNIVGQAANPNECIDLLQQQNFITVAGMLDYTAAGLLEMTYWGSVILKEAMLWTQRQLTPENMKFLHDLPLQHTVDNILFSHGHPQHPEYFDYVQTVVDARTAMTKKPLIFTGCNHVPLVFAGFPVNCVRKQQLYIDADHHYLIDVGSVGNPRDRDPRACGVIYDKIRGIVSILRVHYNINTTQQKIHSVGFHELLAERLSRGV</sequence>
<dbReference type="RefSeq" id="WP_151967285.1">
    <property type="nucleotide sequence ID" value="NZ_AP019860.1"/>
</dbReference>
<dbReference type="OrthoDB" id="9800565at2"/>
<evidence type="ECO:0000313" key="2">
    <source>
        <dbReference type="Proteomes" id="UP000326354"/>
    </source>
</evidence>
<evidence type="ECO:0000313" key="1">
    <source>
        <dbReference type="EMBL" id="BBM83065.1"/>
    </source>
</evidence>
<dbReference type="InterPro" id="IPR050126">
    <property type="entry name" value="Ap4A_hydrolase"/>
</dbReference>
<dbReference type="EMBL" id="AP019860">
    <property type="protein sequence ID" value="BBM83065.1"/>
    <property type="molecule type" value="Genomic_DNA"/>
</dbReference>
<accession>A0A5S9IM27</accession>
<protein>
    <submittedName>
        <fullName evidence="1">Metallophosphoesterase</fullName>
    </submittedName>
</protein>